<dbReference type="SUPFAM" id="SSF53474">
    <property type="entry name" value="alpha/beta-Hydrolases"/>
    <property type="match status" value="1"/>
</dbReference>
<dbReference type="PROSITE" id="PS50293">
    <property type="entry name" value="TPR_REGION"/>
    <property type="match status" value="8"/>
</dbReference>
<evidence type="ECO:0000256" key="3">
    <source>
        <dbReference type="PROSITE-ProRule" id="PRU00339"/>
    </source>
</evidence>
<dbReference type="InterPro" id="IPR027417">
    <property type="entry name" value="P-loop_NTPase"/>
</dbReference>
<gene>
    <name evidence="5" type="ordered locus">Aasi_0963</name>
</gene>
<dbReference type="Proteomes" id="UP000001227">
    <property type="component" value="Chromosome"/>
</dbReference>
<dbReference type="PANTHER" id="PTHR45641">
    <property type="entry name" value="TETRATRICOPEPTIDE REPEAT PROTEIN (AFU_ORTHOLOGUE AFUA_6G03870)"/>
    <property type="match status" value="1"/>
</dbReference>
<dbReference type="Pfam" id="PF00931">
    <property type="entry name" value="NB-ARC"/>
    <property type="match status" value="1"/>
</dbReference>
<keyword evidence="6" id="KW-1185">Reference proteome</keyword>
<dbReference type="InterPro" id="IPR011990">
    <property type="entry name" value="TPR-like_helical_dom_sf"/>
</dbReference>
<organism evidence="5 6">
    <name type="scientific">Amoebophilus asiaticus (strain 5a2)</name>
    <dbReference type="NCBI Taxonomy" id="452471"/>
    <lineage>
        <taxon>Bacteria</taxon>
        <taxon>Pseudomonadati</taxon>
        <taxon>Bacteroidota</taxon>
        <taxon>Cytophagia</taxon>
        <taxon>Cytophagales</taxon>
        <taxon>Amoebophilaceae</taxon>
        <taxon>Candidatus Amoebophilus</taxon>
    </lineage>
</organism>
<feature type="repeat" description="TPR" evidence="3">
    <location>
        <begin position="1219"/>
        <end position="1252"/>
    </location>
</feature>
<feature type="repeat" description="TPR" evidence="3">
    <location>
        <begin position="1513"/>
        <end position="1546"/>
    </location>
</feature>
<accession>B3ESW9</accession>
<dbReference type="PANTHER" id="PTHR45641:SF19">
    <property type="entry name" value="NEPHROCYSTIN-3"/>
    <property type="match status" value="1"/>
</dbReference>
<keyword evidence="2 3" id="KW-0802">TPR repeat</keyword>
<reference evidence="5 6" key="1">
    <citation type="journal article" date="2010" name="J. Bacteriol.">
        <title>The genome of the amoeba symbiont 'Candidatus Amoebophilus asiaticus' reveals common mechanisms for host cell interaction among amoeba-associated bacteria.</title>
        <authorList>
            <person name="Schmitz-Esser S."/>
            <person name="Tischler P."/>
            <person name="Arnold R."/>
            <person name="Montanaro J."/>
            <person name="Wagner M."/>
            <person name="Rattei T."/>
            <person name="Horn M."/>
        </authorList>
    </citation>
    <scope>NUCLEOTIDE SEQUENCE [LARGE SCALE GENOMIC DNA]</scope>
    <source>
        <strain evidence="5 6">5a2</strain>
    </source>
</reference>
<name>B3ESW9_AMOA5</name>
<dbReference type="Gene3D" id="3.40.50.1820">
    <property type="entry name" value="alpha/beta hydrolase"/>
    <property type="match status" value="1"/>
</dbReference>
<dbReference type="OrthoDB" id="9777975at2"/>
<dbReference type="HOGENOM" id="CLU_257103_0_0_10"/>
<dbReference type="InterPro" id="IPR019734">
    <property type="entry name" value="TPR_rpt"/>
</dbReference>
<feature type="repeat" description="TPR" evidence="3">
    <location>
        <begin position="1345"/>
        <end position="1378"/>
    </location>
</feature>
<dbReference type="ESTHER" id="amoa5-b3esw9">
    <property type="family name" value="Mbeg1-like"/>
</dbReference>
<dbReference type="InterPro" id="IPR002182">
    <property type="entry name" value="NB-ARC"/>
</dbReference>
<dbReference type="Gene3D" id="3.40.50.300">
    <property type="entry name" value="P-loop containing nucleotide triphosphate hydrolases"/>
    <property type="match status" value="1"/>
</dbReference>
<dbReference type="EMBL" id="CP001102">
    <property type="protein sequence ID" value="ACE06321.1"/>
    <property type="molecule type" value="Genomic_DNA"/>
</dbReference>
<evidence type="ECO:0000313" key="6">
    <source>
        <dbReference type="Proteomes" id="UP000001227"/>
    </source>
</evidence>
<dbReference type="InterPro" id="IPR006597">
    <property type="entry name" value="Sel1-like"/>
</dbReference>
<dbReference type="SUPFAM" id="SSF48452">
    <property type="entry name" value="TPR-like"/>
    <property type="match status" value="2"/>
</dbReference>
<evidence type="ECO:0000256" key="1">
    <source>
        <dbReference type="ARBA" id="ARBA00022737"/>
    </source>
</evidence>
<protein>
    <recommendedName>
        <fullName evidence="4">NB-ARC domain-containing protein</fullName>
    </recommendedName>
</protein>
<evidence type="ECO:0000256" key="2">
    <source>
        <dbReference type="ARBA" id="ARBA00022803"/>
    </source>
</evidence>
<feature type="repeat" description="TPR" evidence="3">
    <location>
        <begin position="1177"/>
        <end position="1210"/>
    </location>
</feature>
<dbReference type="GO" id="GO:0043531">
    <property type="term" value="F:ADP binding"/>
    <property type="evidence" value="ECO:0007669"/>
    <property type="project" value="InterPro"/>
</dbReference>
<dbReference type="KEGG" id="aas:Aasi_0963"/>
<dbReference type="Pfam" id="PF13424">
    <property type="entry name" value="TPR_12"/>
    <property type="match status" value="5"/>
</dbReference>
<dbReference type="SMART" id="SM00028">
    <property type="entry name" value="TPR"/>
    <property type="match status" value="11"/>
</dbReference>
<feature type="repeat" description="TPR" evidence="3">
    <location>
        <begin position="1387"/>
        <end position="1420"/>
    </location>
</feature>
<dbReference type="eggNOG" id="COG0507">
    <property type="taxonomic scope" value="Bacteria"/>
</dbReference>
<feature type="repeat" description="TPR" evidence="3">
    <location>
        <begin position="1303"/>
        <end position="1336"/>
    </location>
</feature>
<dbReference type="SUPFAM" id="SSF52540">
    <property type="entry name" value="P-loop containing nucleoside triphosphate hydrolases"/>
    <property type="match status" value="1"/>
</dbReference>
<dbReference type="PROSITE" id="PS50005">
    <property type="entry name" value="TPR"/>
    <property type="match status" value="10"/>
</dbReference>
<sequence length="1550" mass="175822">MKIRSYLFGYLQDFNLRIMLLQFGKLPRLLTQLFFVLCILTGFKGVRLDTVFQQSIALTTSYNLLALQQSSIYQPVANSLVEEKKVTVSIANNKEMTEEKKETLLPSEARKQTLEPHQVISQSFEQILAALYNNDPHLYSINLTHQQLNLEKLLQLEQAIDNNPVIGYIQWGELPADCETIKEQIQQKLISNIAAYTYYPNDYIHGLLAYQVYSNPKLGQTIDLSLVSKEIGHQFSPSIHTSWQVVQVQDDSIHTGYYSALYVNEITHQAVLAFQGTKVEGLKDLLKKNSDLKEDIDGVLGNAITQQNALAYVATKNAVDYVKDNEYNLSITGHSLGGYLAELAVAFCYRDFSYRQTKGIVFDSPGTVNKLDKFKSNVINKATKFSIASLPIVTYLSAPNLINTCNGHPGEVYRVYPQLMWSAEIQKWMKRASKVPLIGSKIKGNNKGLLALTGHSLSTILALFDPTTGKPSTYIRIADWPKIDTDNVTYIGKKKEELEKKSLLSTGLSILTGKTNVIGGAFQMLPSLVGGTAASVLTVLKDYLNINQAQYLTTLAYLDDNYKETKLSTQKEFTLRYKGHYRISDKAMNEHILYTENYEGVDWYLYELYKYKDKLAQSPTRDITFAVLKNVVQEYEVVSLDEQPYVRLTEKRGQVEALRDKMQRSLKVLSAASIKKTLEDSNIDALTKQLEKRSIKQFSQLHNYIAQAKLTTYLAREDKQQELSQKLEKSGICVIYGHGGVGKSTLVAQYGHNQKGKQLVWWMQAETPEKLAKSYQDLAQDLGIDYQKLAQGFKQSYDNYLPELSKRVYNALEDRKQPILLILDNAADANLIDKCLLYRPSLVQVVITTRKARDFKAYSQVELAAFKREEGEKYIKNCFESSLYKPSEQEIATLIKEVGLIPQKLALAVGYIGQKRLMTVQGYIEKLQAIKKSGKKGENQFVLPEVSLGLESLDTQSQLVMRYGAYLDPDFIPLSLIIALVEVKDEEVLENLLATLEELSLITIIKGQGNELGIQIHREVQATSKQYQGWDAANNLSEETLLSSIIKVLHERMPWVTEVPDNTWDQAKIYASNVGHVLSTIEQTIKPTYVLADLISRLGNYNQQVERNFSQALKYNQQALEVRRSLYPGSNLQVAETLDNLGGTYKVLGQYQEALKYYHQALEVKKDLYTGNHIHLAESLTNVGLAHKALGQYQEAATYLKQAFEMRQALYTGNHPHIAESLHNLGAIYKALGQYQESLKYYQQGLEMRQALYTGNHPHIAQSFNNLGLIYKALGQYQEALKYLKQGLEMRKALYTDKHHRVAQSYNNVGSVYKSLKQYQEALKYYQQALDMKKSLYMGNHPSMAISLNNIGNIYTALGQYQEALKYLKQALEMRQALFTGNHPQTSISLNDLGDFYQASGEYQEALKYYQQALTMRQSLYTGNHPDIAISLNSIGYVYQTLGQHQEALKYYQQALNMWKCVYTGNHPKIAISLNNLGSVYQALGEHQEAVKYYQQALVMRQALYPCNHPDIVISLNKLGDIYTALGQHQEALTCYQQALVMRQALYIDK</sequence>
<dbReference type="Gene3D" id="1.25.40.10">
    <property type="entry name" value="Tetratricopeptide repeat domain"/>
    <property type="match status" value="3"/>
</dbReference>
<dbReference type="STRING" id="452471.Aasi_0963"/>
<feature type="repeat" description="TPR" evidence="3">
    <location>
        <begin position="1471"/>
        <end position="1504"/>
    </location>
</feature>
<dbReference type="eggNOG" id="COG0457">
    <property type="taxonomic scope" value="Bacteria"/>
</dbReference>
<feature type="repeat" description="TPR" evidence="3">
    <location>
        <begin position="1261"/>
        <end position="1294"/>
    </location>
</feature>
<proteinExistence type="predicted"/>
<feature type="repeat" description="TPR" evidence="3">
    <location>
        <begin position="1429"/>
        <end position="1462"/>
    </location>
</feature>
<feature type="repeat" description="TPR" evidence="3">
    <location>
        <begin position="1135"/>
        <end position="1168"/>
    </location>
</feature>
<dbReference type="SMART" id="SM00671">
    <property type="entry name" value="SEL1"/>
    <property type="match status" value="5"/>
</dbReference>
<dbReference type="InterPro" id="IPR029058">
    <property type="entry name" value="AB_hydrolase_fold"/>
</dbReference>
<evidence type="ECO:0000259" key="4">
    <source>
        <dbReference type="Pfam" id="PF00931"/>
    </source>
</evidence>
<keyword evidence="1" id="KW-0677">Repeat</keyword>
<feature type="domain" description="NB-ARC" evidence="4">
    <location>
        <begin position="720"/>
        <end position="852"/>
    </location>
</feature>
<dbReference type="RefSeq" id="WP_012473085.1">
    <property type="nucleotide sequence ID" value="NC_010830.1"/>
</dbReference>
<evidence type="ECO:0000313" key="5">
    <source>
        <dbReference type="EMBL" id="ACE06321.1"/>
    </source>
</evidence>